<dbReference type="GO" id="GO:0006412">
    <property type="term" value="P:translation"/>
    <property type="evidence" value="ECO:0007669"/>
    <property type="project" value="UniProtKB-UniRule"/>
</dbReference>
<dbReference type="PANTHER" id="PTHR11700">
    <property type="entry name" value="30S RIBOSOMAL PROTEIN S10 FAMILY MEMBER"/>
    <property type="match status" value="1"/>
</dbReference>
<evidence type="ECO:0000256" key="4">
    <source>
        <dbReference type="HAMAP-Rule" id="MF_00508"/>
    </source>
</evidence>
<comment type="caution">
    <text evidence="6">The sequence shown here is derived from an EMBL/GenBank/DDBJ whole genome shotgun (WGS) entry which is preliminary data.</text>
</comment>
<dbReference type="Gene3D" id="3.30.70.600">
    <property type="entry name" value="Ribosomal protein S10 domain"/>
    <property type="match status" value="1"/>
</dbReference>
<dbReference type="GO" id="GO:0000049">
    <property type="term" value="F:tRNA binding"/>
    <property type="evidence" value="ECO:0007669"/>
    <property type="project" value="UniProtKB-UniRule"/>
</dbReference>
<keyword evidence="3 4" id="KW-0687">Ribonucleoprotein</keyword>
<dbReference type="InterPro" id="IPR001848">
    <property type="entry name" value="Ribosomal_uS10"/>
</dbReference>
<gene>
    <name evidence="4" type="primary">rpsJ</name>
    <name evidence="6" type="ORF">Lyticum_00358</name>
</gene>
<dbReference type="HAMAP" id="MF_00508">
    <property type="entry name" value="Ribosomal_uS10"/>
    <property type="match status" value="1"/>
</dbReference>
<sequence>MSQVIRLELKSYDHRLLDKAVAGIVEIVGDGLNSVVPMPTKIKRFVINKATHAYGYSKERYELRKHKRVLWIRPDAGSMSSLMRMELPHGIEVYIKLVGEENTNS</sequence>
<dbReference type="PRINTS" id="PR00971">
    <property type="entry name" value="RIBOSOMALS10"/>
</dbReference>
<organism evidence="6 7">
    <name type="scientific">Lyticum sinuosum</name>
    <dbReference type="NCBI Taxonomy" id="1332059"/>
    <lineage>
        <taxon>Bacteria</taxon>
        <taxon>Pseudomonadati</taxon>
        <taxon>Pseudomonadota</taxon>
        <taxon>Alphaproteobacteria</taxon>
        <taxon>Rickettsiales</taxon>
        <taxon>Lyticum</taxon>
    </lineage>
</organism>
<dbReference type="RefSeq" id="WP_322498609.1">
    <property type="nucleotide sequence ID" value="NZ_JARGYU010000001.1"/>
</dbReference>
<name>A0AAE5AHM6_9RICK</name>
<dbReference type="Pfam" id="PF00338">
    <property type="entry name" value="Ribosomal_S10"/>
    <property type="match status" value="1"/>
</dbReference>
<evidence type="ECO:0000313" key="6">
    <source>
        <dbReference type="EMBL" id="MDZ5761191.1"/>
    </source>
</evidence>
<comment type="similarity">
    <text evidence="1 4">Belongs to the universal ribosomal protein uS10 family.</text>
</comment>
<dbReference type="GO" id="GO:1990904">
    <property type="term" value="C:ribonucleoprotein complex"/>
    <property type="evidence" value="ECO:0007669"/>
    <property type="project" value="UniProtKB-KW"/>
</dbReference>
<evidence type="ECO:0000256" key="3">
    <source>
        <dbReference type="ARBA" id="ARBA00023274"/>
    </source>
</evidence>
<accession>A0AAE5AHM6</accession>
<evidence type="ECO:0000313" key="7">
    <source>
        <dbReference type="Proteomes" id="UP001289135"/>
    </source>
</evidence>
<keyword evidence="7" id="KW-1185">Reference proteome</keyword>
<evidence type="ECO:0000256" key="2">
    <source>
        <dbReference type="ARBA" id="ARBA00022980"/>
    </source>
</evidence>
<dbReference type="GO" id="GO:0003735">
    <property type="term" value="F:structural constituent of ribosome"/>
    <property type="evidence" value="ECO:0007669"/>
    <property type="project" value="InterPro"/>
</dbReference>
<dbReference type="GO" id="GO:0005840">
    <property type="term" value="C:ribosome"/>
    <property type="evidence" value="ECO:0007669"/>
    <property type="project" value="UniProtKB-KW"/>
</dbReference>
<dbReference type="InterPro" id="IPR036838">
    <property type="entry name" value="Ribosomal_uS10_dom_sf"/>
</dbReference>
<comment type="function">
    <text evidence="4">Involved in the binding of tRNA to the ribosomes.</text>
</comment>
<dbReference type="Proteomes" id="UP001289135">
    <property type="component" value="Unassembled WGS sequence"/>
</dbReference>
<evidence type="ECO:0000256" key="1">
    <source>
        <dbReference type="ARBA" id="ARBA00007102"/>
    </source>
</evidence>
<feature type="domain" description="Small ribosomal subunit protein uS10" evidence="5">
    <location>
        <begin position="6"/>
        <end position="96"/>
    </location>
</feature>
<keyword evidence="2 4" id="KW-0689">Ribosomal protein</keyword>
<proteinExistence type="inferred from homology"/>
<reference evidence="6" key="1">
    <citation type="submission" date="2023-02" db="EMBL/GenBank/DDBJ databases">
        <title>Host association and intracellularity evolved multiple times independently in the Rickettsiales.</title>
        <authorList>
            <person name="Castelli M."/>
            <person name="Nardi T."/>
            <person name="Gammuto L."/>
            <person name="Bellinzona G."/>
            <person name="Sabaneyeva E."/>
            <person name="Potekhin A."/>
            <person name="Serra V."/>
            <person name="Petroni G."/>
            <person name="Sassera D."/>
        </authorList>
    </citation>
    <scope>NUCLEOTIDE SEQUENCE</scope>
    <source>
        <strain evidence="6">USBL-36I1</strain>
    </source>
</reference>
<dbReference type="SMART" id="SM01403">
    <property type="entry name" value="Ribosomal_S10"/>
    <property type="match status" value="1"/>
</dbReference>
<protein>
    <recommendedName>
        <fullName evidence="4">Small ribosomal subunit protein uS10</fullName>
    </recommendedName>
</protein>
<dbReference type="SUPFAM" id="SSF54999">
    <property type="entry name" value="Ribosomal protein S10"/>
    <property type="match status" value="1"/>
</dbReference>
<dbReference type="EMBL" id="JARGYU010000001">
    <property type="protein sequence ID" value="MDZ5761191.1"/>
    <property type="molecule type" value="Genomic_DNA"/>
</dbReference>
<dbReference type="AlphaFoldDB" id="A0AAE5AHM6"/>
<evidence type="ECO:0000259" key="5">
    <source>
        <dbReference type="SMART" id="SM01403"/>
    </source>
</evidence>
<dbReference type="InterPro" id="IPR027486">
    <property type="entry name" value="Ribosomal_uS10_dom"/>
</dbReference>
<comment type="subunit">
    <text evidence="4">Part of the 30S ribosomal subunit.</text>
</comment>